<name>A0A0B7ATS2_9EUPU</name>
<dbReference type="FunFam" id="1.20.1050.10:FF:000030">
    <property type="entry name" value="Glutathione S-transferase S1"/>
    <property type="match status" value="1"/>
</dbReference>
<sequence>QHSASSTNTPSLISCPEHQQTASSIVTGRISDELIMANAEIKLYYFDGKGRAEVARLILIAAGKEFEDIRFQEQEWPEYKAIAPFGQCPFLKVDDETYSQSLAINAFLAKEFGFYSQTNLEALEIDQVANLVEDFVRVCVDVLHMEDEDEKLKAIEKTKTDVSPKFLGYFEKLLNKTGSGYFVGDRLTLADIAVFDIVTGMLEKYVDVNDNYPLLQKNIENVRAHSKIGPYIASRPERKY</sequence>
<dbReference type="InterPro" id="IPR010987">
    <property type="entry name" value="Glutathione-S-Trfase_C-like"/>
</dbReference>
<dbReference type="Gene3D" id="3.40.30.10">
    <property type="entry name" value="Glutaredoxin"/>
    <property type="match status" value="1"/>
</dbReference>
<dbReference type="InterPro" id="IPR050213">
    <property type="entry name" value="GST_superfamily"/>
</dbReference>
<organism evidence="3">
    <name type="scientific">Arion vulgaris</name>
    <dbReference type="NCBI Taxonomy" id="1028688"/>
    <lineage>
        <taxon>Eukaryota</taxon>
        <taxon>Metazoa</taxon>
        <taxon>Spiralia</taxon>
        <taxon>Lophotrochozoa</taxon>
        <taxon>Mollusca</taxon>
        <taxon>Gastropoda</taxon>
        <taxon>Heterobranchia</taxon>
        <taxon>Euthyneura</taxon>
        <taxon>Panpulmonata</taxon>
        <taxon>Eupulmonata</taxon>
        <taxon>Stylommatophora</taxon>
        <taxon>Helicina</taxon>
        <taxon>Arionoidea</taxon>
        <taxon>Arionidae</taxon>
        <taxon>Arion</taxon>
    </lineage>
</organism>
<protein>
    <recommendedName>
        <fullName evidence="4">Glutathione transferase</fullName>
    </recommendedName>
</protein>
<dbReference type="AlphaFoldDB" id="A0A0B7ATS2"/>
<dbReference type="Pfam" id="PF14497">
    <property type="entry name" value="GST_C_3"/>
    <property type="match status" value="1"/>
</dbReference>
<reference evidence="3" key="1">
    <citation type="submission" date="2014-12" db="EMBL/GenBank/DDBJ databases">
        <title>Insight into the proteome of Arion vulgaris.</title>
        <authorList>
            <person name="Aradska J."/>
            <person name="Bulat T."/>
            <person name="Smidak R."/>
            <person name="Sarate P."/>
            <person name="Gangsoo J."/>
            <person name="Sialana F."/>
            <person name="Bilban M."/>
            <person name="Lubec G."/>
        </authorList>
    </citation>
    <scope>NUCLEOTIDE SEQUENCE</scope>
    <source>
        <tissue evidence="3">Skin</tissue>
    </source>
</reference>
<feature type="domain" description="GST C-terminal" evidence="2">
    <location>
        <begin position="118"/>
        <end position="240"/>
    </location>
</feature>
<feature type="domain" description="GST N-terminal" evidence="1">
    <location>
        <begin position="39"/>
        <end position="116"/>
    </location>
</feature>
<dbReference type="InterPro" id="IPR004046">
    <property type="entry name" value="GST_C"/>
</dbReference>
<dbReference type="SFLD" id="SFLDG01205">
    <property type="entry name" value="AMPS.1"/>
    <property type="match status" value="1"/>
</dbReference>
<dbReference type="SFLD" id="SFLDS00019">
    <property type="entry name" value="Glutathione_Transferase_(cytos"/>
    <property type="match status" value="1"/>
</dbReference>
<evidence type="ECO:0000259" key="1">
    <source>
        <dbReference type="PROSITE" id="PS50404"/>
    </source>
</evidence>
<dbReference type="InterPro" id="IPR036249">
    <property type="entry name" value="Thioredoxin-like_sf"/>
</dbReference>
<dbReference type="EMBL" id="HACG01037112">
    <property type="protein sequence ID" value="CEK83977.1"/>
    <property type="molecule type" value="Transcribed_RNA"/>
</dbReference>
<feature type="non-terminal residue" evidence="3">
    <location>
        <position position="1"/>
    </location>
</feature>
<dbReference type="InterPro" id="IPR036282">
    <property type="entry name" value="Glutathione-S-Trfase_C_sf"/>
</dbReference>
<dbReference type="GO" id="GO:0006749">
    <property type="term" value="P:glutathione metabolic process"/>
    <property type="evidence" value="ECO:0007669"/>
    <property type="project" value="TreeGrafter"/>
</dbReference>
<dbReference type="InterPro" id="IPR040079">
    <property type="entry name" value="Glutathione_S-Trfase"/>
</dbReference>
<dbReference type="SUPFAM" id="SSF52833">
    <property type="entry name" value="Thioredoxin-like"/>
    <property type="match status" value="1"/>
</dbReference>
<dbReference type="InterPro" id="IPR004045">
    <property type="entry name" value="Glutathione_S-Trfase_N"/>
</dbReference>
<dbReference type="GO" id="GO:0004364">
    <property type="term" value="F:glutathione transferase activity"/>
    <property type="evidence" value="ECO:0007669"/>
    <property type="project" value="TreeGrafter"/>
</dbReference>
<evidence type="ECO:0008006" key="4">
    <source>
        <dbReference type="Google" id="ProtNLM"/>
    </source>
</evidence>
<dbReference type="CDD" id="cd03192">
    <property type="entry name" value="GST_C_Sigma_like"/>
    <property type="match status" value="1"/>
</dbReference>
<dbReference type="SUPFAM" id="SSF47616">
    <property type="entry name" value="GST C-terminal domain-like"/>
    <property type="match status" value="1"/>
</dbReference>
<dbReference type="PROSITE" id="PS50404">
    <property type="entry name" value="GST_NTER"/>
    <property type="match status" value="1"/>
</dbReference>
<dbReference type="Pfam" id="PF02798">
    <property type="entry name" value="GST_N"/>
    <property type="match status" value="1"/>
</dbReference>
<proteinExistence type="predicted"/>
<evidence type="ECO:0000313" key="3">
    <source>
        <dbReference type="EMBL" id="CEK83977.1"/>
    </source>
</evidence>
<dbReference type="PANTHER" id="PTHR11571">
    <property type="entry name" value="GLUTATHIONE S-TRANSFERASE"/>
    <property type="match status" value="1"/>
</dbReference>
<evidence type="ECO:0000259" key="2">
    <source>
        <dbReference type="PROSITE" id="PS50405"/>
    </source>
</evidence>
<gene>
    <name evidence="3" type="primary">ORF140052</name>
</gene>
<dbReference type="CDD" id="cd03039">
    <property type="entry name" value="GST_N_Sigma_like"/>
    <property type="match status" value="1"/>
</dbReference>
<dbReference type="PROSITE" id="PS50405">
    <property type="entry name" value="GST_CTER"/>
    <property type="match status" value="1"/>
</dbReference>
<dbReference type="Gene3D" id="1.20.1050.10">
    <property type="match status" value="1"/>
</dbReference>
<accession>A0A0B7ATS2</accession>
<dbReference type="SFLD" id="SFLDG00363">
    <property type="entry name" value="AMPS_(cytGST):_Alpha-__Mu-__Pi"/>
    <property type="match status" value="1"/>
</dbReference>